<keyword evidence="5" id="KW-0190">Covalent protein-DNA linkage</keyword>
<evidence type="ECO:0000256" key="8">
    <source>
        <dbReference type="RuleBase" id="RU364100"/>
    </source>
</evidence>
<gene>
    <name evidence="10" type="ORF">SAMN05443377_10529</name>
</gene>
<evidence type="ECO:0000256" key="1">
    <source>
        <dbReference type="ARBA" id="ARBA00008136"/>
    </source>
</evidence>
<evidence type="ECO:0000256" key="3">
    <source>
        <dbReference type="ARBA" id="ARBA00022763"/>
    </source>
</evidence>
<dbReference type="GO" id="GO:0016829">
    <property type="term" value="F:lyase activity"/>
    <property type="evidence" value="ECO:0007669"/>
    <property type="project" value="UniProtKB-KW"/>
</dbReference>
<keyword evidence="4 8" id="KW-0378">Hydrolase</keyword>
<feature type="compositionally biased region" description="Pro residues" evidence="9">
    <location>
        <begin position="264"/>
        <end position="274"/>
    </location>
</feature>
<organism evidence="10 11">
    <name type="scientific">Propionibacterium cyclohexanicum</name>
    <dbReference type="NCBI Taxonomy" id="64702"/>
    <lineage>
        <taxon>Bacteria</taxon>
        <taxon>Bacillati</taxon>
        <taxon>Actinomycetota</taxon>
        <taxon>Actinomycetes</taxon>
        <taxon>Propionibacteriales</taxon>
        <taxon>Propionibacteriaceae</taxon>
        <taxon>Propionibacterium</taxon>
    </lineage>
</organism>
<proteinExistence type="inferred from homology"/>
<dbReference type="GO" id="GO:0003697">
    <property type="term" value="F:single-stranded DNA binding"/>
    <property type="evidence" value="ECO:0007669"/>
    <property type="project" value="InterPro"/>
</dbReference>
<evidence type="ECO:0000256" key="6">
    <source>
        <dbReference type="ARBA" id="ARBA00023125"/>
    </source>
</evidence>
<keyword evidence="11" id="KW-1185">Reference proteome</keyword>
<evidence type="ECO:0000313" key="10">
    <source>
        <dbReference type="EMBL" id="SER65669.1"/>
    </source>
</evidence>
<accession>A0A1H9R0S4</accession>
<keyword evidence="2 8" id="KW-0645">Protease</keyword>
<dbReference type="PANTHER" id="PTHR13604:SF0">
    <property type="entry name" value="ABASIC SITE PROCESSING PROTEIN HMCES"/>
    <property type="match status" value="1"/>
</dbReference>
<dbReference type="Pfam" id="PF02586">
    <property type="entry name" value="SRAP"/>
    <property type="match status" value="1"/>
</dbReference>
<dbReference type="GO" id="GO:0006508">
    <property type="term" value="P:proteolysis"/>
    <property type="evidence" value="ECO:0007669"/>
    <property type="project" value="UniProtKB-KW"/>
</dbReference>
<dbReference type="Proteomes" id="UP000198815">
    <property type="component" value="Unassembled WGS sequence"/>
</dbReference>
<dbReference type="AlphaFoldDB" id="A0A1H9R0S4"/>
<keyword evidence="3" id="KW-0227">DNA damage</keyword>
<comment type="similarity">
    <text evidence="1 8">Belongs to the SOS response-associated peptidase family.</text>
</comment>
<dbReference type="Gene3D" id="3.90.1680.10">
    <property type="entry name" value="SOS response associated peptidase-like"/>
    <property type="match status" value="1"/>
</dbReference>
<name>A0A1H9R0S4_9ACTN</name>
<dbReference type="InterPro" id="IPR003738">
    <property type="entry name" value="SRAP"/>
</dbReference>
<keyword evidence="6" id="KW-0238">DNA-binding</keyword>
<dbReference type="EC" id="3.4.-.-" evidence="8"/>
<dbReference type="RefSeq" id="WP_091968130.1">
    <property type="nucleotide sequence ID" value="NZ_FOGZ01000005.1"/>
</dbReference>
<evidence type="ECO:0000256" key="5">
    <source>
        <dbReference type="ARBA" id="ARBA00023124"/>
    </source>
</evidence>
<sequence>MCGRYALSADPDELIEIFEVEQLHDDDGQSRPAGAVAPAPGWLAPHYNIAPTQTVPGIVQASSPGRPRSLVGMRWGLVPSWSKGPGAGPALINARLETATEKPSFRAAAAKRRCLLPADGYYEWYQPEPGAPSGGRAVKAIKQPYFIHPTDSSVMAMAGLFEFWRAPGGEWLVSCTILTCSAIDELGHLHDRMPVQVAPCNWPAWLDRELTDSRAALQLAHVPDAGEMSAYRVGAEVNKVAHDYPGLITAVDDPAGQPSDEPVGTPPAGAPPRGEPNAPTE</sequence>
<dbReference type="SUPFAM" id="SSF143081">
    <property type="entry name" value="BB1717-like"/>
    <property type="match status" value="1"/>
</dbReference>
<evidence type="ECO:0000256" key="4">
    <source>
        <dbReference type="ARBA" id="ARBA00022801"/>
    </source>
</evidence>
<evidence type="ECO:0000256" key="2">
    <source>
        <dbReference type="ARBA" id="ARBA00022670"/>
    </source>
</evidence>
<dbReference type="InterPro" id="IPR036590">
    <property type="entry name" value="SRAP-like"/>
</dbReference>
<keyword evidence="7" id="KW-0456">Lyase</keyword>
<evidence type="ECO:0000256" key="7">
    <source>
        <dbReference type="ARBA" id="ARBA00023239"/>
    </source>
</evidence>
<dbReference type="GO" id="GO:0008233">
    <property type="term" value="F:peptidase activity"/>
    <property type="evidence" value="ECO:0007669"/>
    <property type="project" value="UniProtKB-KW"/>
</dbReference>
<dbReference type="PANTHER" id="PTHR13604">
    <property type="entry name" value="DC12-RELATED"/>
    <property type="match status" value="1"/>
</dbReference>
<dbReference type="EMBL" id="FOGZ01000005">
    <property type="protein sequence ID" value="SER65669.1"/>
    <property type="molecule type" value="Genomic_DNA"/>
</dbReference>
<reference evidence="10 11" key="1">
    <citation type="submission" date="2016-10" db="EMBL/GenBank/DDBJ databases">
        <authorList>
            <person name="de Groot N.N."/>
        </authorList>
    </citation>
    <scope>NUCLEOTIDE SEQUENCE [LARGE SCALE GENOMIC DNA]</scope>
    <source>
        <strain evidence="10 11">DSM 16859</strain>
    </source>
</reference>
<evidence type="ECO:0000313" key="11">
    <source>
        <dbReference type="Proteomes" id="UP000198815"/>
    </source>
</evidence>
<protein>
    <recommendedName>
        <fullName evidence="8">Abasic site processing protein</fullName>
        <ecNumber evidence="8">3.4.-.-</ecNumber>
    </recommendedName>
</protein>
<dbReference type="OrthoDB" id="9782620at2"/>
<dbReference type="STRING" id="64702.SAMN05443377_10529"/>
<evidence type="ECO:0000256" key="9">
    <source>
        <dbReference type="SAM" id="MobiDB-lite"/>
    </source>
</evidence>
<feature type="region of interest" description="Disordered" evidence="9">
    <location>
        <begin position="248"/>
        <end position="281"/>
    </location>
</feature>
<dbReference type="GO" id="GO:0106300">
    <property type="term" value="P:protein-DNA covalent cross-linking repair"/>
    <property type="evidence" value="ECO:0007669"/>
    <property type="project" value="InterPro"/>
</dbReference>